<keyword evidence="5" id="KW-0539">Nucleus</keyword>
<dbReference type="InterPro" id="IPR001138">
    <property type="entry name" value="Zn2Cys6_DnaBD"/>
</dbReference>
<evidence type="ECO:0000256" key="3">
    <source>
        <dbReference type="ARBA" id="ARBA00023125"/>
    </source>
</evidence>
<name>A0ABR0F465_ZASCE</name>
<comment type="caution">
    <text evidence="7">The sequence shown here is derived from an EMBL/GenBank/DDBJ whole genome shotgun (WGS) entry which is preliminary data.</text>
</comment>
<dbReference type="PANTHER" id="PTHR31845:SF33">
    <property type="entry name" value="ZN(II)2CYS6 TRANSCRIPTION FACTOR (EUROFUNG)"/>
    <property type="match status" value="1"/>
</dbReference>
<evidence type="ECO:0000256" key="4">
    <source>
        <dbReference type="ARBA" id="ARBA00023163"/>
    </source>
</evidence>
<comment type="subcellular location">
    <subcellularLocation>
        <location evidence="1">Nucleus</location>
    </subcellularLocation>
</comment>
<keyword evidence="3" id="KW-0238">DNA-binding</keyword>
<dbReference type="InterPro" id="IPR051089">
    <property type="entry name" value="prtT"/>
</dbReference>
<proteinExistence type="predicted"/>
<dbReference type="Pfam" id="PF00172">
    <property type="entry name" value="Zn_clus"/>
    <property type="match status" value="1"/>
</dbReference>
<protein>
    <recommendedName>
        <fullName evidence="6">Zn(2)-C6 fungal-type domain-containing protein</fullName>
    </recommendedName>
</protein>
<accession>A0ABR0F465</accession>
<reference evidence="7 8" key="1">
    <citation type="journal article" date="2023" name="G3 (Bethesda)">
        <title>A chromosome-level genome assembly of Zasmidium syzygii isolated from banana leaves.</title>
        <authorList>
            <person name="van Westerhoven A.C."/>
            <person name="Mehrabi R."/>
            <person name="Talebi R."/>
            <person name="Steentjes M.B.F."/>
            <person name="Corcolon B."/>
            <person name="Chong P.A."/>
            <person name="Kema G.H.J."/>
            <person name="Seidl M.F."/>
        </authorList>
    </citation>
    <scope>NUCLEOTIDE SEQUENCE [LARGE SCALE GENOMIC DNA]</scope>
    <source>
        <strain evidence="7 8">P124</strain>
    </source>
</reference>
<evidence type="ECO:0000256" key="5">
    <source>
        <dbReference type="ARBA" id="ARBA00023242"/>
    </source>
</evidence>
<evidence type="ECO:0000256" key="1">
    <source>
        <dbReference type="ARBA" id="ARBA00004123"/>
    </source>
</evidence>
<gene>
    <name evidence="7" type="ORF">PRZ48_002421</name>
</gene>
<dbReference type="PANTHER" id="PTHR31845">
    <property type="entry name" value="FINGER DOMAIN PROTEIN, PUTATIVE-RELATED"/>
    <property type="match status" value="1"/>
</dbReference>
<dbReference type="PROSITE" id="PS00463">
    <property type="entry name" value="ZN2_CY6_FUNGAL_1"/>
    <property type="match status" value="1"/>
</dbReference>
<dbReference type="EMBL" id="JAXOVC010000001">
    <property type="protein sequence ID" value="KAK4508682.1"/>
    <property type="molecule type" value="Genomic_DNA"/>
</dbReference>
<dbReference type="CDD" id="cd12148">
    <property type="entry name" value="fungal_TF_MHR"/>
    <property type="match status" value="1"/>
</dbReference>
<dbReference type="Proteomes" id="UP001305779">
    <property type="component" value="Unassembled WGS sequence"/>
</dbReference>
<dbReference type="Gene3D" id="4.10.240.10">
    <property type="entry name" value="Zn(2)-C6 fungal-type DNA-binding domain"/>
    <property type="match status" value="1"/>
</dbReference>
<keyword evidence="4" id="KW-0804">Transcription</keyword>
<keyword evidence="2" id="KW-0805">Transcription regulation</keyword>
<keyword evidence="8" id="KW-1185">Reference proteome</keyword>
<dbReference type="PROSITE" id="PS50048">
    <property type="entry name" value="ZN2_CY6_FUNGAL_2"/>
    <property type="match status" value="1"/>
</dbReference>
<dbReference type="SMART" id="SM00066">
    <property type="entry name" value="GAL4"/>
    <property type="match status" value="1"/>
</dbReference>
<organism evidence="7 8">
    <name type="scientific">Zasmidium cellare</name>
    <name type="common">Wine cellar mold</name>
    <name type="synonym">Racodium cellare</name>
    <dbReference type="NCBI Taxonomy" id="395010"/>
    <lineage>
        <taxon>Eukaryota</taxon>
        <taxon>Fungi</taxon>
        <taxon>Dikarya</taxon>
        <taxon>Ascomycota</taxon>
        <taxon>Pezizomycotina</taxon>
        <taxon>Dothideomycetes</taxon>
        <taxon>Dothideomycetidae</taxon>
        <taxon>Mycosphaerellales</taxon>
        <taxon>Mycosphaerellaceae</taxon>
        <taxon>Zasmidium</taxon>
    </lineage>
</organism>
<sequence>MELPNAQETDSPPIAKKRRIPKACASCRRSKLRCDEKRPCSRCVSTGNACVYFERPKDPTEERFEKIENALSGIQERLNVSHGQPSPVATHSSISFEDDSLASTRSVVTRPPVANGHSDFTLREPSTTDLISSGLCSEQDARSWFRTFFLGCDRFVPVFDTTMDTFESVRARSSILFDIIVSYGCRAATGVLSRHYQILYSLLRRHTSDLILRLSASPDRPPLLEDIQGLLTIASYSDSGAVLADIALKAAVQAGLPVGLDSLFASILDTSSSDQGLATPRSLREARVWYGLFVLDHILSLDGGKPSSVSIHSSPRRVRALVSHPERTSTDLRLFAQVELNAIRSTARSSLTRDPVSATLSPDSISRIVNGTLLDLQIWLSEWQAIEFGDASSTTEHPVLLLNLRIQHAWAVLTLQLWALTASGVENIALMTDSQRNIALAAKSAAEQHLQLLLTNVQMPGDAPSMPYVANLCYAMEFVWAKNAFCILIVLRLGILLGDPPNSLIQRLTEAHQFLHELDKAGMGSNISYMRILAQTVDKCERAVKASMRAEERNSAESSDTDFQSFIPKEFMFEWDFPGLNLCYIPFDWQDLFLDFGTTA</sequence>
<dbReference type="InterPro" id="IPR036864">
    <property type="entry name" value="Zn2-C6_fun-type_DNA-bd_sf"/>
</dbReference>
<evidence type="ECO:0000313" key="7">
    <source>
        <dbReference type="EMBL" id="KAK4508682.1"/>
    </source>
</evidence>
<evidence type="ECO:0000313" key="8">
    <source>
        <dbReference type="Proteomes" id="UP001305779"/>
    </source>
</evidence>
<feature type="domain" description="Zn(2)-C6 fungal-type" evidence="6">
    <location>
        <begin position="23"/>
        <end position="52"/>
    </location>
</feature>
<dbReference type="CDD" id="cd00067">
    <property type="entry name" value="GAL4"/>
    <property type="match status" value="1"/>
</dbReference>
<evidence type="ECO:0000256" key="2">
    <source>
        <dbReference type="ARBA" id="ARBA00023015"/>
    </source>
</evidence>
<evidence type="ECO:0000259" key="6">
    <source>
        <dbReference type="PROSITE" id="PS50048"/>
    </source>
</evidence>
<dbReference type="SUPFAM" id="SSF57701">
    <property type="entry name" value="Zn2/Cys6 DNA-binding domain"/>
    <property type="match status" value="1"/>
</dbReference>